<evidence type="ECO:0000313" key="6">
    <source>
        <dbReference type="Proteomes" id="UP000468638"/>
    </source>
</evidence>
<evidence type="ECO:0000256" key="1">
    <source>
        <dbReference type="ARBA" id="ARBA00022741"/>
    </source>
</evidence>
<dbReference type="InterPro" id="IPR036388">
    <property type="entry name" value="WH-like_DNA-bd_sf"/>
</dbReference>
<keyword evidence="1" id="KW-0547">Nucleotide-binding</keyword>
<dbReference type="EMBL" id="WMEQ01000012">
    <property type="protein sequence ID" value="MYL34899.1"/>
    <property type="molecule type" value="Genomic_DNA"/>
</dbReference>
<evidence type="ECO:0000313" key="5">
    <source>
        <dbReference type="EMBL" id="MYL34899.1"/>
    </source>
</evidence>
<sequence>MYTKRELILLAGTEETRLTLHQQLKDILGEFIFITSYASETSLPNLLTNKLIVYSSHLIDSEVRHVVDDSCEVIVSRRTTNYQYIEQLFQLKEGSKVLYVNDFPETSEEAIHTLLKTGIDHIEYIPYHPGTTVTQEHLGIKTAITPGEVHLVPDHIDNVINIGVRLIDITTIMDILEHFHLKEQLGGDISDRYTRKIIELSQNISDMHKQTVQLNEHLKQVVDGVNDGIVAMDTNGKISVFNQMMEQYTGVFATHAINKNIKQILKNDQVYSFLVKEKDRSRFLTINHYNLMVYRFHLEQEGTTILIFKNADETISIEKAARHDLVQKGYIAKYTFDHIIGNSKMIENTKKVARKLAKTELPVLIQGESGTGKELYANSIHNVSSRKYQPFLAMNFSALPEELIESELFGYEEGAFTGAQKGGKKGLFEQADGGTIFLDEIGDVSLKLQARLLRVIQEMEIRRIGGNKNIPIDVRIIAATNKNLMSLIHEGQFREDLYHRLKVLCLQLPPLRERVNDIPPLIEHFIKEQAHEPVSISQKVMDSLIRNKWYGNVRELKNTISYMLAVREKEKITLEDLPNAAPPNEYIYQQPFPSSVEEDWVDAKRNDTLLHSIYQINKRGERASRQKLVRESMDQGLAMTEQQIRTQLHKLQSKGYISIGRGRTGTNLTPKAVNYLENNV</sequence>
<dbReference type="GO" id="GO:0005524">
    <property type="term" value="F:ATP binding"/>
    <property type="evidence" value="ECO:0007669"/>
    <property type="project" value="UniProtKB-KW"/>
</dbReference>
<dbReference type="AlphaFoldDB" id="A0A6I5A474"/>
<protein>
    <submittedName>
        <fullName evidence="5">PAS domain-containing protein</fullName>
    </submittedName>
</protein>
<feature type="domain" description="Sigma-54 factor interaction" evidence="3">
    <location>
        <begin position="339"/>
        <end position="565"/>
    </location>
</feature>
<dbReference type="Proteomes" id="UP000468638">
    <property type="component" value="Unassembled WGS sequence"/>
</dbReference>
<dbReference type="SMART" id="SM00382">
    <property type="entry name" value="AAA"/>
    <property type="match status" value="1"/>
</dbReference>
<dbReference type="RefSeq" id="WP_160909959.1">
    <property type="nucleotide sequence ID" value="NZ_WMEQ01000012.1"/>
</dbReference>
<dbReference type="InterPro" id="IPR025662">
    <property type="entry name" value="Sigma_54_int_dom_ATP-bd_1"/>
</dbReference>
<proteinExistence type="predicted"/>
<dbReference type="InterPro" id="IPR025943">
    <property type="entry name" value="Sigma_54_int_dom_ATP-bd_2"/>
</dbReference>
<dbReference type="PANTHER" id="PTHR32071:SF57">
    <property type="entry name" value="C4-DICARBOXYLATE TRANSPORT TRANSCRIPTIONAL REGULATORY PROTEIN DCTD"/>
    <property type="match status" value="1"/>
</dbReference>
<comment type="caution">
    <text evidence="5">The sequence shown here is derived from an EMBL/GenBank/DDBJ whole genome shotgun (WGS) entry which is preliminary data.</text>
</comment>
<evidence type="ECO:0000259" key="3">
    <source>
        <dbReference type="PROSITE" id="PS50045"/>
    </source>
</evidence>
<dbReference type="FunFam" id="3.40.50.300:FF:000006">
    <property type="entry name" value="DNA-binding transcriptional regulator NtrC"/>
    <property type="match status" value="1"/>
</dbReference>
<dbReference type="Pfam" id="PF00989">
    <property type="entry name" value="PAS"/>
    <property type="match status" value="1"/>
</dbReference>
<dbReference type="InterPro" id="IPR013767">
    <property type="entry name" value="PAS_fold"/>
</dbReference>
<dbReference type="PROSITE" id="PS50045">
    <property type="entry name" value="SIGMA54_INTERACT_4"/>
    <property type="match status" value="1"/>
</dbReference>
<dbReference type="GO" id="GO:0006355">
    <property type="term" value="P:regulation of DNA-templated transcription"/>
    <property type="evidence" value="ECO:0007669"/>
    <property type="project" value="InterPro"/>
</dbReference>
<dbReference type="InterPro" id="IPR035965">
    <property type="entry name" value="PAS-like_dom_sf"/>
</dbReference>
<dbReference type="OrthoDB" id="9771372at2"/>
<keyword evidence="2" id="KW-0067">ATP-binding</keyword>
<dbReference type="Gene3D" id="3.30.450.20">
    <property type="entry name" value="PAS domain"/>
    <property type="match status" value="1"/>
</dbReference>
<evidence type="ECO:0000256" key="2">
    <source>
        <dbReference type="ARBA" id="ARBA00022840"/>
    </source>
</evidence>
<dbReference type="PROSITE" id="PS50112">
    <property type="entry name" value="PAS"/>
    <property type="match status" value="1"/>
</dbReference>
<dbReference type="Gene3D" id="1.10.8.60">
    <property type="match status" value="1"/>
</dbReference>
<evidence type="ECO:0000259" key="4">
    <source>
        <dbReference type="PROSITE" id="PS50112"/>
    </source>
</evidence>
<accession>A0A6I5A474</accession>
<dbReference type="CDD" id="cd00009">
    <property type="entry name" value="AAA"/>
    <property type="match status" value="1"/>
</dbReference>
<organism evidence="5 6">
    <name type="scientific">Pontibacillus yanchengensis</name>
    <dbReference type="NCBI Taxonomy" id="462910"/>
    <lineage>
        <taxon>Bacteria</taxon>
        <taxon>Bacillati</taxon>
        <taxon>Bacillota</taxon>
        <taxon>Bacilli</taxon>
        <taxon>Bacillales</taxon>
        <taxon>Bacillaceae</taxon>
        <taxon>Pontibacillus</taxon>
    </lineage>
</organism>
<dbReference type="PANTHER" id="PTHR32071">
    <property type="entry name" value="TRANSCRIPTIONAL REGULATORY PROTEIN"/>
    <property type="match status" value="1"/>
</dbReference>
<feature type="domain" description="PAS" evidence="4">
    <location>
        <begin position="214"/>
        <end position="268"/>
    </location>
</feature>
<dbReference type="Gene3D" id="3.40.50.300">
    <property type="entry name" value="P-loop containing nucleotide triphosphate hydrolases"/>
    <property type="match status" value="1"/>
</dbReference>
<name>A0A6I5A474_9BACI</name>
<reference evidence="5 6" key="1">
    <citation type="submission" date="2019-11" db="EMBL/GenBank/DDBJ databases">
        <title>Genome sequences of 17 halophilic strains isolated from different environments.</title>
        <authorList>
            <person name="Furrow R.E."/>
        </authorList>
    </citation>
    <scope>NUCLEOTIDE SEQUENCE [LARGE SCALE GENOMIC DNA]</scope>
    <source>
        <strain evidence="5 6">22514_16_FS</strain>
    </source>
</reference>
<dbReference type="InterPro" id="IPR000014">
    <property type="entry name" value="PAS"/>
</dbReference>
<dbReference type="InterPro" id="IPR002078">
    <property type="entry name" value="Sigma_54_int"/>
</dbReference>
<dbReference type="InterPro" id="IPR027417">
    <property type="entry name" value="P-loop_NTPase"/>
</dbReference>
<dbReference type="InterPro" id="IPR058031">
    <property type="entry name" value="AAA_lid_NorR"/>
</dbReference>
<dbReference type="Gene3D" id="1.10.10.10">
    <property type="entry name" value="Winged helix-like DNA-binding domain superfamily/Winged helix DNA-binding domain"/>
    <property type="match status" value="1"/>
</dbReference>
<dbReference type="SUPFAM" id="SSF55785">
    <property type="entry name" value="PYP-like sensor domain (PAS domain)"/>
    <property type="match status" value="1"/>
</dbReference>
<gene>
    <name evidence="5" type="ORF">GLW05_14990</name>
</gene>
<dbReference type="Pfam" id="PF25601">
    <property type="entry name" value="AAA_lid_14"/>
    <property type="match status" value="1"/>
</dbReference>
<dbReference type="SUPFAM" id="SSF52540">
    <property type="entry name" value="P-loop containing nucleoside triphosphate hydrolases"/>
    <property type="match status" value="1"/>
</dbReference>
<dbReference type="PROSITE" id="PS00675">
    <property type="entry name" value="SIGMA54_INTERACT_1"/>
    <property type="match status" value="1"/>
</dbReference>
<dbReference type="PROSITE" id="PS00676">
    <property type="entry name" value="SIGMA54_INTERACT_2"/>
    <property type="match status" value="1"/>
</dbReference>
<dbReference type="InterPro" id="IPR003593">
    <property type="entry name" value="AAA+_ATPase"/>
</dbReference>
<dbReference type="Pfam" id="PF00158">
    <property type="entry name" value="Sigma54_activat"/>
    <property type="match status" value="1"/>
</dbReference>